<evidence type="ECO:0000256" key="1">
    <source>
        <dbReference type="SAM" id="Phobius"/>
    </source>
</evidence>
<feature type="transmembrane region" description="Helical" evidence="1">
    <location>
        <begin position="251"/>
        <end position="269"/>
    </location>
</feature>
<name>A0A212JM38_9DELT</name>
<evidence type="ECO:0000259" key="2">
    <source>
        <dbReference type="Pfam" id="PF00892"/>
    </source>
</evidence>
<dbReference type="PANTHER" id="PTHR22911">
    <property type="entry name" value="ACYL-MALONYL CONDENSING ENZYME-RELATED"/>
    <property type="match status" value="1"/>
</dbReference>
<feature type="transmembrane region" description="Helical" evidence="1">
    <location>
        <begin position="130"/>
        <end position="148"/>
    </location>
</feature>
<protein>
    <recommendedName>
        <fullName evidence="2">EamA domain-containing protein</fullName>
    </recommendedName>
</protein>
<feature type="transmembrane region" description="Helical" evidence="1">
    <location>
        <begin position="194"/>
        <end position="215"/>
    </location>
</feature>
<dbReference type="PANTHER" id="PTHR22911:SF102">
    <property type="entry name" value="MEMBRANE PROTEIN"/>
    <property type="match status" value="1"/>
</dbReference>
<feature type="domain" description="EamA" evidence="2">
    <location>
        <begin position="156"/>
        <end position="291"/>
    </location>
</feature>
<feature type="transmembrane region" description="Helical" evidence="1">
    <location>
        <begin position="72"/>
        <end position="93"/>
    </location>
</feature>
<feature type="transmembrane region" description="Helical" evidence="1">
    <location>
        <begin position="42"/>
        <end position="60"/>
    </location>
</feature>
<reference evidence="3" key="1">
    <citation type="submission" date="2016-04" db="EMBL/GenBank/DDBJ databases">
        <authorList>
            <person name="Evans L.H."/>
            <person name="Alamgir A."/>
            <person name="Owens N."/>
            <person name="Weber N.D."/>
            <person name="Virtaneva K."/>
            <person name="Barbian K."/>
            <person name="Babar A."/>
            <person name="Rosenke K."/>
        </authorList>
    </citation>
    <scope>NUCLEOTIDE SEQUENCE</scope>
    <source>
        <strain evidence="3">86</strain>
    </source>
</reference>
<dbReference type="InterPro" id="IPR037185">
    <property type="entry name" value="EmrE-like"/>
</dbReference>
<keyword evidence="1" id="KW-0812">Transmembrane</keyword>
<organism evidence="3">
    <name type="scientific">uncultured delta proteobacterium</name>
    <dbReference type="NCBI Taxonomy" id="34034"/>
    <lineage>
        <taxon>Bacteria</taxon>
        <taxon>Deltaproteobacteria</taxon>
        <taxon>environmental samples</taxon>
    </lineage>
</organism>
<dbReference type="Pfam" id="PF00892">
    <property type="entry name" value="EamA"/>
    <property type="match status" value="2"/>
</dbReference>
<keyword evidence="1" id="KW-1133">Transmembrane helix</keyword>
<dbReference type="InterPro" id="IPR000620">
    <property type="entry name" value="EamA_dom"/>
</dbReference>
<feature type="transmembrane region" description="Helical" evidence="1">
    <location>
        <begin position="275"/>
        <end position="293"/>
    </location>
</feature>
<dbReference type="AlphaFoldDB" id="A0A212JM38"/>
<proteinExistence type="predicted"/>
<feature type="transmembrane region" description="Helical" evidence="1">
    <location>
        <begin position="221"/>
        <end position="239"/>
    </location>
</feature>
<dbReference type="GO" id="GO:0016020">
    <property type="term" value="C:membrane"/>
    <property type="evidence" value="ECO:0007669"/>
    <property type="project" value="InterPro"/>
</dbReference>
<feature type="transmembrane region" description="Helical" evidence="1">
    <location>
        <begin position="154"/>
        <end position="173"/>
    </location>
</feature>
<accession>A0A212JM38</accession>
<evidence type="ECO:0000313" key="3">
    <source>
        <dbReference type="EMBL" id="SBW00468.1"/>
    </source>
</evidence>
<feature type="domain" description="EamA" evidence="2">
    <location>
        <begin position="13"/>
        <end position="143"/>
    </location>
</feature>
<feature type="transmembrane region" description="Helical" evidence="1">
    <location>
        <begin position="99"/>
        <end position="118"/>
    </location>
</feature>
<sequence length="300" mass="31835">MKDTASVSVSVRKAHLFVVAGAFCISFAALFVRGAAMDPSMVAFYRQVSGGIALLLFALIRRDRLMPTLPMIRVFGLAALCLAGDLVLWHASIVRAGPGLATILCNFQVFFLALYSAFFLGETLSLRHKLAMLLAITGLFMLVEINPLRIPSAMGTGIALGLASGVFYTAYILSLRKSLLLRDHLSPVANMAMVCFITAVVIAAVCLAQGVSFAIPDVETALCVAGLGVFCQGIGWVLLSLGLPHLTPSRAGLIMLAQPALAFLWDILFCGRVTGMVGYLGAATAIFAIWLGVSGHVKKI</sequence>
<dbReference type="SUPFAM" id="SSF103481">
    <property type="entry name" value="Multidrug resistance efflux transporter EmrE"/>
    <property type="match status" value="2"/>
</dbReference>
<feature type="transmembrane region" description="Helical" evidence="1">
    <location>
        <begin position="16"/>
        <end position="36"/>
    </location>
</feature>
<dbReference type="EMBL" id="FLUQ01000001">
    <property type="protein sequence ID" value="SBW00468.1"/>
    <property type="molecule type" value="Genomic_DNA"/>
</dbReference>
<gene>
    <name evidence="3" type="ORF">KL86DPRO_11789</name>
</gene>
<keyword evidence="1" id="KW-0472">Membrane</keyword>